<dbReference type="PANTHER" id="PTHR33744">
    <property type="entry name" value="CARBOHYDRATE DIACID REGULATOR"/>
    <property type="match status" value="1"/>
</dbReference>
<feature type="region of interest" description="Disordered" evidence="2">
    <location>
        <begin position="1"/>
        <end position="20"/>
    </location>
</feature>
<dbReference type="Proteomes" id="UP001167160">
    <property type="component" value="Unassembled WGS sequence"/>
</dbReference>
<dbReference type="PANTHER" id="PTHR33744:SF1">
    <property type="entry name" value="DNA-BINDING TRANSCRIPTIONAL ACTIVATOR ADER"/>
    <property type="match status" value="1"/>
</dbReference>
<comment type="similarity">
    <text evidence="1">Belongs to the CdaR family.</text>
</comment>
<comment type="caution">
    <text evidence="5">The sequence shown here is derived from an EMBL/GenBank/DDBJ whole genome shotgun (WGS) entry which is preliminary data.</text>
</comment>
<feature type="domain" description="PucR C-terminal helix-turn-helix" evidence="3">
    <location>
        <begin position="326"/>
        <end position="382"/>
    </location>
</feature>
<dbReference type="InterPro" id="IPR042070">
    <property type="entry name" value="PucR_C-HTH_sf"/>
</dbReference>
<protein>
    <submittedName>
        <fullName evidence="5">Helix-turn-helix domain-containing protein</fullName>
    </submittedName>
</protein>
<keyword evidence="6" id="KW-1185">Reference proteome</keyword>
<accession>A0ABT0X5I8</accession>
<sequence>MSSDLRTSPPARRRHPADGANRAEDALSLVRLAGRNRGVACILDWLASRTGGVAAVVVGDATVLAASPHAPGAEVRDAVAELHRRRMPSGVTGGSGGHTVHTVALGDGGPYLALDHTGSHRYGTLVADTAHVLRLCWRLEESERERRRMASVDAHSREAVLHLVMIGSVAAAHRVAGALGSGLPNPVRIYLIEVPETRRPVIAERLARLADDRAWIVPCPVRDNHLVALVPAGGELWEHEIVDEVPECCVGVGDEVVLQEAAHGYEQAFHALAVARSAPTRRARFGRHIGLSPLLGAEGAGWAARLLAPALTYEPARRTGPGPEELLATLGSWLAFGTLSCVHLKIHRNTLGARLRLIEGLLGLEITRSLADQSAVWLALRLHARHPAVTGSAENLDVLLDAPAVRTWAQAQIAPLEAATDTVCAWLRADARLPATAAALGISLPGTRKRLTRAEEKLERSLLHAPSAKYELWLAAQALGML</sequence>
<dbReference type="Gene3D" id="1.10.10.2840">
    <property type="entry name" value="PucR C-terminal helix-turn-helix domain"/>
    <property type="match status" value="2"/>
</dbReference>
<evidence type="ECO:0000259" key="3">
    <source>
        <dbReference type="Pfam" id="PF13556"/>
    </source>
</evidence>
<dbReference type="Pfam" id="PF17853">
    <property type="entry name" value="GGDEF_2"/>
    <property type="match status" value="1"/>
</dbReference>
<dbReference type="InterPro" id="IPR025736">
    <property type="entry name" value="PucR_C-HTH_dom"/>
</dbReference>
<dbReference type="InterPro" id="IPR041522">
    <property type="entry name" value="CdaR_GGDEF"/>
</dbReference>
<dbReference type="EMBL" id="JAMQGM010000022">
    <property type="protein sequence ID" value="MCM2577810.1"/>
    <property type="molecule type" value="Genomic_DNA"/>
</dbReference>
<organism evidence="5 6">
    <name type="scientific">Streptomyces meridianus</name>
    <dbReference type="NCBI Taxonomy" id="2938945"/>
    <lineage>
        <taxon>Bacteria</taxon>
        <taxon>Bacillati</taxon>
        <taxon>Actinomycetota</taxon>
        <taxon>Actinomycetes</taxon>
        <taxon>Kitasatosporales</taxon>
        <taxon>Streptomycetaceae</taxon>
        <taxon>Streptomyces</taxon>
    </lineage>
</organism>
<evidence type="ECO:0000256" key="1">
    <source>
        <dbReference type="ARBA" id="ARBA00006754"/>
    </source>
</evidence>
<dbReference type="RefSeq" id="WP_251413179.1">
    <property type="nucleotide sequence ID" value="NZ_JAMQGM010000022.1"/>
</dbReference>
<dbReference type="InterPro" id="IPR051448">
    <property type="entry name" value="CdaR-like_regulators"/>
</dbReference>
<evidence type="ECO:0000256" key="2">
    <source>
        <dbReference type="SAM" id="MobiDB-lite"/>
    </source>
</evidence>
<dbReference type="Pfam" id="PF13556">
    <property type="entry name" value="HTH_30"/>
    <property type="match status" value="2"/>
</dbReference>
<feature type="domain" description="CdaR GGDEF-like" evidence="4">
    <location>
        <begin position="172"/>
        <end position="274"/>
    </location>
</feature>
<gene>
    <name evidence="5" type="ORF">M1E25_10650</name>
</gene>
<name>A0ABT0X5I8_9ACTN</name>
<proteinExistence type="inferred from homology"/>
<evidence type="ECO:0000259" key="4">
    <source>
        <dbReference type="Pfam" id="PF17853"/>
    </source>
</evidence>
<evidence type="ECO:0000313" key="6">
    <source>
        <dbReference type="Proteomes" id="UP001167160"/>
    </source>
</evidence>
<reference evidence="5" key="1">
    <citation type="journal article" date="2023" name="Int. J. Syst. Evol. Microbiol.">
        <title>Streptomyces meridianus sp. nov. isolated from brackish water of the Tagus estuary in Alcochete, Portugal.</title>
        <authorList>
            <person name="Santos J.D.N."/>
            <person name="Klimek D."/>
            <person name="Calusinska M."/>
            <person name="Lobo Da Cunha A."/>
            <person name="Catita J."/>
            <person name="Goncalves H."/>
            <person name="Gonzalez I."/>
            <person name="Reyes F."/>
            <person name="Lage O.M."/>
        </authorList>
    </citation>
    <scope>NUCLEOTIDE SEQUENCE</scope>
    <source>
        <strain evidence="5">MTZ3.1</strain>
    </source>
</reference>
<feature type="domain" description="PucR C-terminal helix-turn-helix" evidence="3">
    <location>
        <begin position="421"/>
        <end position="477"/>
    </location>
</feature>
<evidence type="ECO:0000313" key="5">
    <source>
        <dbReference type="EMBL" id="MCM2577810.1"/>
    </source>
</evidence>